<feature type="non-terminal residue" evidence="2">
    <location>
        <position position="113"/>
    </location>
</feature>
<dbReference type="Proteomes" id="UP000243579">
    <property type="component" value="Unassembled WGS sequence"/>
</dbReference>
<dbReference type="OrthoDB" id="57538at2759"/>
<protein>
    <submittedName>
        <fullName evidence="2">Secreted protein</fullName>
    </submittedName>
</protein>
<feature type="chain" id="PRO_5011845565" evidence="1">
    <location>
        <begin position="16"/>
        <end position="113"/>
    </location>
</feature>
<evidence type="ECO:0000256" key="1">
    <source>
        <dbReference type="SAM" id="SignalP"/>
    </source>
</evidence>
<accession>A0A0A7CNS1</accession>
<proteinExistence type="predicted"/>
<keyword evidence="4" id="KW-1185">Reference proteome</keyword>
<keyword evidence="1" id="KW-0732">Signal</keyword>
<dbReference type="EMBL" id="JNBR01000797">
    <property type="protein sequence ID" value="OQR89534.1"/>
    <property type="molecule type" value="Genomic_DNA"/>
</dbReference>
<evidence type="ECO:0000313" key="2">
    <source>
        <dbReference type="EMBL" id="AIG56054.1"/>
    </source>
</evidence>
<feature type="signal peptide" evidence="1">
    <location>
        <begin position="1"/>
        <end position="15"/>
    </location>
</feature>
<name>A0A0A7CNS1_ACHHY</name>
<evidence type="ECO:0000313" key="4">
    <source>
        <dbReference type="Proteomes" id="UP000243579"/>
    </source>
</evidence>
<evidence type="ECO:0000313" key="3">
    <source>
        <dbReference type="EMBL" id="OQR89534.1"/>
    </source>
</evidence>
<dbReference type="STRING" id="1202772.A0A0A7CNS1"/>
<reference evidence="2 4" key="1">
    <citation type="journal article" date="2014" name="Genome Biol. Evol.">
        <title>The secreted proteins of Achlya hypogyna and Thraustotheca clavata identify the ancestral oomycete secretome and reveal gene acquisitions by horizontal gene transfer.</title>
        <authorList>
            <person name="Misner I."/>
            <person name="Blouin N."/>
            <person name="Leonard G."/>
            <person name="Richards T.A."/>
            <person name="Lane C.E."/>
        </authorList>
    </citation>
    <scope>NUCLEOTIDE SEQUENCE</scope>
    <source>
        <strain evidence="2 4">ATCC 48635</strain>
    </source>
</reference>
<dbReference type="EMBL" id="KM038593">
    <property type="protein sequence ID" value="AIG56054.1"/>
    <property type="molecule type" value="Genomic_DNA"/>
</dbReference>
<dbReference type="AlphaFoldDB" id="A0A0A7CNS1"/>
<sequence length="113" mass="12675">MKIFTLLALPATVMAQCAENGSQCNGQNWPYGVCCKDPNYSCNYKNQYLSLCEPKAPETKPCAEKYSQCNGQNWPFGVCCKDPNFSCNYKNQYLSLCEPKKQAMETEGQVCAE</sequence>
<gene>
    <name evidence="3" type="ORF">ACHHYP_06230</name>
</gene>
<organism evidence="2">
    <name type="scientific">Achlya hypogyna</name>
    <name type="common">Oomycete</name>
    <name type="synonym">Protoachlya hypogyna</name>
    <dbReference type="NCBI Taxonomy" id="1202772"/>
    <lineage>
        <taxon>Eukaryota</taxon>
        <taxon>Sar</taxon>
        <taxon>Stramenopiles</taxon>
        <taxon>Oomycota</taxon>
        <taxon>Saprolegniomycetes</taxon>
        <taxon>Saprolegniales</taxon>
        <taxon>Achlyaceae</taxon>
        <taxon>Achlya</taxon>
    </lineage>
</organism>